<organism evidence="2 3">
    <name type="scientific">Symbiochloris irregularis</name>
    <dbReference type="NCBI Taxonomy" id="706552"/>
    <lineage>
        <taxon>Eukaryota</taxon>
        <taxon>Viridiplantae</taxon>
        <taxon>Chlorophyta</taxon>
        <taxon>core chlorophytes</taxon>
        <taxon>Trebouxiophyceae</taxon>
        <taxon>Trebouxiales</taxon>
        <taxon>Trebouxiaceae</taxon>
        <taxon>Symbiochloris</taxon>
    </lineage>
</organism>
<gene>
    <name evidence="2" type="ORF">WJX73_004072</name>
</gene>
<name>A0AAW1P1V7_9CHLO</name>
<dbReference type="EMBL" id="JALJOQ010000056">
    <property type="protein sequence ID" value="KAK9803766.1"/>
    <property type="molecule type" value="Genomic_DNA"/>
</dbReference>
<reference evidence="2 3" key="1">
    <citation type="journal article" date="2024" name="Nat. Commun.">
        <title>Phylogenomics reveals the evolutionary origins of lichenization in chlorophyte algae.</title>
        <authorList>
            <person name="Puginier C."/>
            <person name="Libourel C."/>
            <person name="Otte J."/>
            <person name="Skaloud P."/>
            <person name="Haon M."/>
            <person name="Grisel S."/>
            <person name="Petersen M."/>
            <person name="Berrin J.G."/>
            <person name="Delaux P.M."/>
            <person name="Dal Grande F."/>
            <person name="Keller J."/>
        </authorList>
    </citation>
    <scope>NUCLEOTIDE SEQUENCE [LARGE SCALE GENOMIC DNA]</scope>
    <source>
        <strain evidence="2 3">SAG 2036</strain>
    </source>
</reference>
<keyword evidence="3" id="KW-1185">Reference proteome</keyword>
<proteinExistence type="predicted"/>
<sequence>MSAATAAAAPGTICAASRSAVGYTACSRSLPCPVQASAEYVHGRKSRRRAYERILRYPGGKERRIRYPATDEVDVEPWNPYSSYEEDWDFDRWSAHSMWAAEAASSAGPAPQTAESASPPQQQGMPGTAGDLVQYLSSDDYKKAQQEQWQQLRGMYQVLQSSPWVQSRPLHIIALLDPGSETAMTYTLRTRIQRSTGSELDLLLGGRKGANGRSVLHTSDMREGIIAFDDESDAERYRTLLQAETDAQVVPFQYDAHSLMREAQAARAVLVWFPKSQQDSPALTPTMLAASLNRQKPFDE</sequence>
<evidence type="ECO:0000313" key="2">
    <source>
        <dbReference type="EMBL" id="KAK9803766.1"/>
    </source>
</evidence>
<evidence type="ECO:0000313" key="3">
    <source>
        <dbReference type="Proteomes" id="UP001465755"/>
    </source>
</evidence>
<dbReference type="AlphaFoldDB" id="A0AAW1P1V7"/>
<feature type="region of interest" description="Disordered" evidence="1">
    <location>
        <begin position="104"/>
        <end position="132"/>
    </location>
</feature>
<evidence type="ECO:0000256" key="1">
    <source>
        <dbReference type="SAM" id="MobiDB-lite"/>
    </source>
</evidence>
<feature type="compositionally biased region" description="Polar residues" evidence="1">
    <location>
        <begin position="113"/>
        <end position="125"/>
    </location>
</feature>
<comment type="caution">
    <text evidence="2">The sequence shown here is derived from an EMBL/GenBank/DDBJ whole genome shotgun (WGS) entry which is preliminary data.</text>
</comment>
<accession>A0AAW1P1V7</accession>
<dbReference type="Proteomes" id="UP001465755">
    <property type="component" value="Unassembled WGS sequence"/>
</dbReference>
<protein>
    <submittedName>
        <fullName evidence="2">Uncharacterized protein</fullName>
    </submittedName>
</protein>